<feature type="region of interest" description="Disordered" evidence="1">
    <location>
        <begin position="237"/>
        <end position="256"/>
    </location>
</feature>
<keyword evidence="2" id="KW-0812">Transmembrane</keyword>
<feature type="transmembrane region" description="Helical" evidence="2">
    <location>
        <begin position="41"/>
        <end position="64"/>
    </location>
</feature>
<dbReference type="SUPFAM" id="SSF55797">
    <property type="entry name" value="PR-1-like"/>
    <property type="match status" value="1"/>
</dbReference>
<keyword evidence="2" id="KW-0472">Membrane</keyword>
<protein>
    <recommendedName>
        <fullName evidence="3">SCP domain-containing protein</fullName>
    </recommendedName>
</protein>
<evidence type="ECO:0000313" key="4">
    <source>
        <dbReference type="EMBL" id="CBH23046.1"/>
    </source>
</evidence>
<dbReference type="InterPro" id="IPR014044">
    <property type="entry name" value="CAP_dom"/>
</dbReference>
<dbReference type="EMBL" id="FP565814">
    <property type="protein sequence ID" value="CBH23046.1"/>
    <property type="molecule type" value="Genomic_DNA"/>
</dbReference>
<dbReference type="AlphaFoldDB" id="D5H4U1"/>
<dbReference type="PANTHER" id="PTHR31157">
    <property type="entry name" value="SCP DOMAIN-CONTAINING PROTEIN"/>
    <property type="match status" value="1"/>
</dbReference>
<gene>
    <name evidence="4" type="ordered locus">SRM_00125</name>
</gene>
<dbReference type="HOGENOM" id="CLU_555354_0_0_10"/>
<dbReference type="Gene3D" id="3.40.33.10">
    <property type="entry name" value="CAP"/>
    <property type="match status" value="1"/>
</dbReference>
<proteinExistence type="predicted"/>
<dbReference type="CDD" id="cd05379">
    <property type="entry name" value="CAP_bacterial"/>
    <property type="match status" value="1"/>
</dbReference>
<sequence length="491" mass="54143">MLSENNLTPLRKFSKRHAAVPRLALLLLPDRGSISPLVRRAGFLLVVLMLPVALISGCSGGGVLTEGGWVFEGDDVIRVQPRRAQTQEEALGRVVRTIEQSPFKLDTLSRTSGYARTRAQPLNGTSDRADAPVVRLNVVVTDSATVEVAGQVTALQSPDGEPSPSREWARVAWRQGVQTGATPWGVMQDFAQLIGNIQGYEEDPRGLDSFACGGRRCEQGHVCQHNVCRDEKWQPTVASDAQPPSADEHATAGTNRPVINQAIIEYSNRERTNRGLAPLTPDTTLTRIACRHNQDMIADGYFDHEDSDGREPSDRVNREHRRLIGTVGENIRVGGAVEEGSSRRDRREIGKASVEGWMDSPGHRRNILKTRYTHIGACYTDHDRGRGTQLFATVYAYLDQPLPRTMTPGDSLSTSVTPTKVPGEAIRYVFVSPDETDQKTLGRAFDEEAALPLDGTLHVPKQPGRYELRVFFQIEDGVTFRSGPHVEIGER</sequence>
<dbReference type="Pfam" id="PF00188">
    <property type="entry name" value="CAP"/>
    <property type="match status" value="1"/>
</dbReference>
<reference evidence="4 5" key="1">
    <citation type="journal article" date="2010" name="ISME J.">
        <title>Fine-scale evolution: genomic, phenotypic and ecological differentiation in two coexisting Salinibacter ruber strains.</title>
        <authorList>
            <person name="Pena A."/>
            <person name="Teeling H."/>
            <person name="Huerta-Cepas J."/>
            <person name="Santos F."/>
            <person name="Yarza P."/>
            <person name="Brito-Echeverria J."/>
            <person name="Lucio M."/>
            <person name="Schmitt-Kopplin P."/>
            <person name="Meseguer I."/>
            <person name="Schenowitz C."/>
            <person name="Dossat C."/>
            <person name="Barbe V."/>
            <person name="Dopazo J."/>
            <person name="Rossello-Mora R."/>
            <person name="Schuler M."/>
            <person name="Glockner F.O."/>
            <person name="Amann R."/>
            <person name="Gabaldon T."/>
            <person name="Anton J."/>
        </authorList>
    </citation>
    <scope>NUCLEOTIDE SEQUENCE [LARGE SCALE GENOMIC DNA]</scope>
    <source>
        <strain evidence="4 5">M8</strain>
    </source>
</reference>
<name>D5H4U1_SALRM</name>
<organism evidence="4 5">
    <name type="scientific">Salinibacter ruber (strain M8)</name>
    <dbReference type="NCBI Taxonomy" id="761659"/>
    <lineage>
        <taxon>Bacteria</taxon>
        <taxon>Pseudomonadati</taxon>
        <taxon>Rhodothermota</taxon>
        <taxon>Rhodothermia</taxon>
        <taxon>Rhodothermales</taxon>
        <taxon>Salinibacteraceae</taxon>
        <taxon>Salinibacter</taxon>
    </lineage>
</organism>
<evidence type="ECO:0000256" key="2">
    <source>
        <dbReference type="SAM" id="Phobius"/>
    </source>
</evidence>
<dbReference type="KEGG" id="srm:SRM_00125"/>
<dbReference type="Proteomes" id="UP000000933">
    <property type="component" value="Chromosome"/>
</dbReference>
<dbReference type="PANTHER" id="PTHR31157:SF1">
    <property type="entry name" value="SCP DOMAIN-CONTAINING PROTEIN"/>
    <property type="match status" value="1"/>
</dbReference>
<evidence type="ECO:0000313" key="5">
    <source>
        <dbReference type="Proteomes" id="UP000000933"/>
    </source>
</evidence>
<evidence type="ECO:0000256" key="1">
    <source>
        <dbReference type="SAM" id="MobiDB-lite"/>
    </source>
</evidence>
<feature type="domain" description="SCP" evidence="3">
    <location>
        <begin position="266"/>
        <end position="390"/>
    </location>
</feature>
<accession>D5H4U1</accession>
<reference evidence="5" key="2">
    <citation type="submission" date="2010-04" db="EMBL/GenBank/DDBJ databases">
        <title>Genome sequence of Salinibacter ruber M8.</title>
        <authorList>
            <consortium name="Genoscope"/>
        </authorList>
    </citation>
    <scope>NUCLEOTIDE SEQUENCE [LARGE SCALE GENOMIC DNA]</scope>
    <source>
        <strain evidence="5">M8</strain>
    </source>
</reference>
<evidence type="ECO:0000259" key="3">
    <source>
        <dbReference type="Pfam" id="PF00188"/>
    </source>
</evidence>
<keyword evidence="2" id="KW-1133">Transmembrane helix</keyword>
<dbReference type="InterPro" id="IPR035940">
    <property type="entry name" value="CAP_sf"/>
</dbReference>